<comment type="caution">
    <text evidence="1">The sequence shown here is derived from an EMBL/GenBank/DDBJ whole genome shotgun (WGS) entry which is preliminary data.</text>
</comment>
<proteinExistence type="predicted"/>
<reference evidence="2" key="1">
    <citation type="journal article" date="2023" name="Front. Plant Sci.">
        <title>Chromosomal-level genome assembly of Melastoma candidum provides insights into trichome evolution.</title>
        <authorList>
            <person name="Zhong Y."/>
            <person name="Wu W."/>
            <person name="Sun C."/>
            <person name="Zou P."/>
            <person name="Liu Y."/>
            <person name="Dai S."/>
            <person name="Zhou R."/>
        </authorList>
    </citation>
    <scope>NUCLEOTIDE SEQUENCE [LARGE SCALE GENOMIC DNA]</scope>
</reference>
<dbReference type="Proteomes" id="UP001057402">
    <property type="component" value="Chromosome 3"/>
</dbReference>
<accession>A0ACB9RZH3</accession>
<name>A0ACB9RZH3_9MYRT</name>
<sequence length="106" mass="11596">MALLSSLLGVLSSENHKQLMENTVLCGGTPSMSGFEDRFQKEASLSSSAIHPTLVKPPEYMLENLTLYTAWVGGAILAKVVFPQNQHITKGDYDESGPSIVHRKCF</sequence>
<keyword evidence="2" id="KW-1185">Reference proteome</keyword>
<evidence type="ECO:0000313" key="2">
    <source>
        <dbReference type="Proteomes" id="UP001057402"/>
    </source>
</evidence>
<dbReference type="EMBL" id="CM042882">
    <property type="protein sequence ID" value="KAI4382999.1"/>
    <property type="molecule type" value="Genomic_DNA"/>
</dbReference>
<protein>
    <submittedName>
        <fullName evidence="1">Uncharacterized protein</fullName>
    </submittedName>
</protein>
<gene>
    <name evidence="1" type="ORF">MLD38_008885</name>
</gene>
<organism evidence="1 2">
    <name type="scientific">Melastoma candidum</name>
    <dbReference type="NCBI Taxonomy" id="119954"/>
    <lineage>
        <taxon>Eukaryota</taxon>
        <taxon>Viridiplantae</taxon>
        <taxon>Streptophyta</taxon>
        <taxon>Embryophyta</taxon>
        <taxon>Tracheophyta</taxon>
        <taxon>Spermatophyta</taxon>
        <taxon>Magnoliopsida</taxon>
        <taxon>eudicotyledons</taxon>
        <taxon>Gunneridae</taxon>
        <taxon>Pentapetalae</taxon>
        <taxon>rosids</taxon>
        <taxon>malvids</taxon>
        <taxon>Myrtales</taxon>
        <taxon>Melastomataceae</taxon>
        <taxon>Melastomatoideae</taxon>
        <taxon>Melastomateae</taxon>
        <taxon>Melastoma</taxon>
    </lineage>
</organism>
<evidence type="ECO:0000313" key="1">
    <source>
        <dbReference type="EMBL" id="KAI4382999.1"/>
    </source>
</evidence>